<dbReference type="EMBL" id="LSRX01000153">
    <property type="protein sequence ID" value="OLQ06751.1"/>
    <property type="molecule type" value="Genomic_DNA"/>
</dbReference>
<evidence type="ECO:0000313" key="2">
    <source>
        <dbReference type="Proteomes" id="UP000186817"/>
    </source>
</evidence>
<proteinExistence type="predicted"/>
<accession>A0A1Q9EH81</accession>
<reference evidence="1 2" key="1">
    <citation type="submission" date="2016-02" db="EMBL/GenBank/DDBJ databases">
        <title>Genome analysis of coral dinoflagellate symbionts highlights evolutionary adaptations to a symbiotic lifestyle.</title>
        <authorList>
            <person name="Aranda M."/>
            <person name="Li Y."/>
            <person name="Liew Y.J."/>
            <person name="Baumgarten S."/>
            <person name="Simakov O."/>
            <person name="Wilson M."/>
            <person name="Piel J."/>
            <person name="Ashoor H."/>
            <person name="Bougouffa S."/>
            <person name="Bajic V.B."/>
            <person name="Ryu T."/>
            <person name="Ravasi T."/>
            <person name="Bayer T."/>
            <person name="Micklem G."/>
            <person name="Kim H."/>
            <person name="Bhak J."/>
            <person name="Lajeunesse T.C."/>
            <person name="Voolstra C.R."/>
        </authorList>
    </citation>
    <scope>NUCLEOTIDE SEQUENCE [LARGE SCALE GENOMIC DNA]</scope>
    <source>
        <strain evidence="1 2">CCMP2467</strain>
    </source>
</reference>
<name>A0A1Q9EH81_SYMMI</name>
<gene>
    <name evidence="1" type="ORF">AK812_SmicGene9929</name>
</gene>
<keyword evidence="2" id="KW-1185">Reference proteome</keyword>
<evidence type="ECO:0000313" key="1">
    <source>
        <dbReference type="EMBL" id="OLQ06751.1"/>
    </source>
</evidence>
<organism evidence="1 2">
    <name type="scientific">Symbiodinium microadriaticum</name>
    <name type="common">Dinoflagellate</name>
    <name type="synonym">Zooxanthella microadriatica</name>
    <dbReference type="NCBI Taxonomy" id="2951"/>
    <lineage>
        <taxon>Eukaryota</taxon>
        <taxon>Sar</taxon>
        <taxon>Alveolata</taxon>
        <taxon>Dinophyceae</taxon>
        <taxon>Suessiales</taxon>
        <taxon>Symbiodiniaceae</taxon>
        <taxon>Symbiodinium</taxon>
    </lineage>
</organism>
<dbReference type="OrthoDB" id="422407at2759"/>
<protein>
    <submittedName>
        <fullName evidence="1">Uncharacterized protein</fullName>
    </submittedName>
</protein>
<dbReference type="AlphaFoldDB" id="A0A1Q9EH81"/>
<dbReference type="Proteomes" id="UP000186817">
    <property type="component" value="Unassembled WGS sequence"/>
</dbReference>
<comment type="caution">
    <text evidence="1">The sequence shown here is derived from an EMBL/GenBank/DDBJ whole genome shotgun (WGS) entry which is preliminary data.</text>
</comment>
<sequence length="425" mass="49018">MEPQMDPKLFGQLLDFCARLVNNFDLPAADAYFGLSFWLRYYPFQRETFLQELLLNELESLTFVRQLLRDIALAQICDFASADDLLTLHLAETLCALDEARTLRRLKPDQTGPVRHDGPYTFYGQVMQPTFSMYNAQYEPATFRDLLRTRQCEQVWLPGQLWPGIPPWETLPVLPNALLLSSLPPLAATLYPGRENPGVYTAAELWIISHTMFHFLFKYPLPGVPRTLGDDMATFMIWITFPSTLLVPKLLQVLRGGLFELRGDECAWLSNQVLNFSFSPRSALLLFTFGLSIRLQQGLSNPAYGRMLTTIGLRLSWTRWNTLLSSSRIWNRRYLDYFIGMMPTTTFVLHPSTDAATLSGMVVLLHQVEPDYLVHALNSTFNNSRVFYRLFHLPVPARAYEALTNSHWWDEVPRELLQHYARPRL</sequence>